<reference evidence="2 3" key="1">
    <citation type="submission" date="2024-06" db="EMBL/GenBank/DDBJ databases">
        <title>Sorghum-associated microbial communities from plants grown in Nebraska, USA.</title>
        <authorList>
            <person name="Schachtman D."/>
        </authorList>
    </citation>
    <scope>NUCLEOTIDE SEQUENCE [LARGE SCALE GENOMIC DNA]</scope>
    <source>
        <strain evidence="2 3">2814</strain>
    </source>
</reference>
<proteinExistence type="predicted"/>
<protein>
    <submittedName>
        <fullName evidence="2">Uncharacterized protein</fullName>
    </submittedName>
</protein>
<evidence type="ECO:0000256" key="1">
    <source>
        <dbReference type="SAM" id="MobiDB-lite"/>
    </source>
</evidence>
<evidence type="ECO:0000313" key="2">
    <source>
        <dbReference type="EMBL" id="MET4683743.1"/>
    </source>
</evidence>
<gene>
    <name evidence="2" type="ORF">ABIE19_001673</name>
</gene>
<dbReference type="RefSeq" id="WP_354088698.1">
    <property type="nucleotide sequence ID" value="NZ_JBEPTF010000002.1"/>
</dbReference>
<dbReference type="Proteomes" id="UP001549313">
    <property type="component" value="Unassembled WGS sequence"/>
</dbReference>
<feature type="region of interest" description="Disordered" evidence="1">
    <location>
        <begin position="102"/>
        <end position="127"/>
    </location>
</feature>
<evidence type="ECO:0000313" key="3">
    <source>
        <dbReference type="Proteomes" id="UP001549313"/>
    </source>
</evidence>
<name>A0ABV2RCK6_9CAUL</name>
<keyword evidence="3" id="KW-1185">Reference proteome</keyword>
<dbReference type="Pfam" id="PF23812">
    <property type="entry name" value="Phage_TAC_18"/>
    <property type="match status" value="1"/>
</dbReference>
<sequence length="127" mass="13731">MQAGRRRLPPFPAALGHVWWCYSQLAGTRPVAPVVAPISYVEIEAFNRSTAAALAPWDVRLIRRIDDHVRAIVLGEANPSSQISVSDGKGVAGMLRGMAALKKKRGDEARNPSASGAEATPDRRMSR</sequence>
<dbReference type="EMBL" id="JBEPTF010000002">
    <property type="protein sequence ID" value="MET4683743.1"/>
    <property type="molecule type" value="Genomic_DNA"/>
</dbReference>
<organism evidence="2 3">
    <name type="scientific">Brevundimonas faecalis</name>
    <dbReference type="NCBI Taxonomy" id="947378"/>
    <lineage>
        <taxon>Bacteria</taxon>
        <taxon>Pseudomonadati</taxon>
        <taxon>Pseudomonadota</taxon>
        <taxon>Alphaproteobacteria</taxon>
        <taxon>Caulobacterales</taxon>
        <taxon>Caulobacteraceae</taxon>
        <taxon>Brevundimonas</taxon>
    </lineage>
</organism>
<accession>A0ABV2RCK6</accession>
<dbReference type="InterPro" id="IPR056919">
    <property type="entry name" value="Phage_TAC_18"/>
</dbReference>
<comment type="caution">
    <text evidence="2">The sequence shown here is derived from an EMBL/GenBank/DDBJ whole genome shotgun (WGS) entry which is preliminary data.</text>
</comment>